<accession>A0A073J1R9</accession>
<protein>
    <recommendedName>
        <fullName evidence="3">Gamma-glutamyl kinase</fullName>
    </recommendedName>
</protein>
<dbReference type="Gene3D" id="3.40.50.300">
    <property type="entry name" value="P-loop containing nucleotide triphosphate hydrolases"/>
    <property type="match status" value="1"/>
</dbReference>
<dbReference type="RefSeq" id="WP_037923892.1">
    <property type="nucleotide sequence ID" value="NZ_CP054599.1"/>
</dbReference>
<evidence type="ECO:0000313" key="1">
    <source>
        <dbReference type="EMBL" id="KEJ96503.1"/>
    </source>
</evidence>
<evidence type="ECO:0008006" key="3">
    <source>
        <dbReference type="Google" id="ProtNLM"/>
    </source>
</evidence>
<dbReference type="EMBL" id="JAMD01000003">
    <property type="protein sequence ID" value="KEJ96503.1"/>
    <property type="molecule type" value="Genomic_DNA"/>
</dbReference>
<proteinExistence type="predicted"/>
<dbReference type="InterPro" id="IPR027417">
    <property type="entry name" value="P-loop_NTPase"/>
</dbReference>
<comment type="caution">
    <text evidence="1">The sequence shown here is derived from an EMBL/GenBank/DDBJ whole genome shotgun (WGS) entry which is preliminary data.</text>
</comment>
<evidence type="ECO:0000313" key="2">
    <source>
        <dbReference type="Proteomes" id="UP000027746"/>
    </source>
</evidence>
<dbReference type="AlphaFoldDB" id="A0A073J1R9"/>
<dbReference type="Proteomes" id="UP000027746">
    <property type="component" value="Unassembled WGS sequence"/>
</dbReference>
<organism evidence="1 2">
    <name type="scientific">Pseudosulfitobacter pseudonitzschiae</name>
    <dbReference type="NCBI Taxonomy" id="1402135"/>
    <lineage>
        <taxon>Bacteria</taxon>
        <taxon>Pseudomonadati</taxon>
        <taxon>Pseudomonadota</taxon>
        <taxon>Alphaproteobacteria</taxon>
        <taxon>Rhodobacterales</taxon>
        <taxon>Roseobacteraceae</taxon>
        <taxon>Pseudosulfitobacter</taxon>
    </lineage>
</organism>
<gene>
    <name evidence="1" type="ORF">SUH3_14180</name>
</gene>
<dbReference type="OrthoDB" id="7687351at2"/>
<name>A0A073J1R9_9RHOB</name>
<dbReference type="GeneID" id="68869183"/>
<sequence length="206" mass="22919">MLVFSDQNLAFLAVPKTGTTAFEMALRPRADIILSKRRKHLTATRFHNKVAPFLADTFDLTVETMAVMRDPIEQIRSWYRYRSGPRQKGTKASTNGCSFDEFVLAVISDNPPAFAGIGSQFNFVTSGKGEVLVNHLFAYERQPVFRAFLTQAFREEIVLKQKNVSPPAEAPLSAAVEAKLRKVRADEFALYERVKAAGGHLVTPAA</sequence>
<reference evidence="1 2" key="1">
    <citation type="submission" date="2014-01" db="EMBL/GenBank/DDBJ databases">
        <title>Sulfitobacter sp. H3 (MCCC 1A00686) Genome Sequencing.</title>
        <authorList>
            <person name="Lai Q."/>
            <person name="Hong Z."/>
        </authorList>
    </citation>
    <scope>NUCLEOTIDE SEQUENCE [LARGE SCALE GENOMIC DNA]</scope>
    <source>
        <strain evidence="1 2">H3</strain>
    </source>
</reference>
<keyword evidence="2" id="KW-1185">Reference proteome</keyword>
<dbReference type="SUPFAM" id="SSF52540">
    <property type="entry name" value="P-loop containing nucleoside triphosphate hydrolases"/>
    <property type="match status" value="1"/>
</dbReference>